<protein>
    <submittedName>
        <fullName evidence="1">Uncharacterized protein</fullName>
    </submittedName>
</protein>
<dbReference type="EMBL" id="MG596799">
    <property type="protein sequence ID" value="AUM59711.1"/>
    <property type="molecule type" value="Genomic_DNA"/>
</dbReference>
<name>A0A2I6PI25_9CAUD</name>
<evidence type="ECO:0000313" key="2">
    <source>
        <dbReference type="Proteomes" id="UP000240704"/>
    </source>
</evidence>
<organism evidence="1 2">
    <name type="scientific">Pseudomonas phage PMBT3</name>
    <dbReference type="NCBI Taxonomy" id="2059856"/>
    <lineage>
        <taxon>Viruses</taxon>
        <taxon>Duplodnaviria</taxon>
        <taxon>Heunggongvirae</taxon>
        <taxon>Uroviricota</taxon>
        <taxon>Caudoviricetes</taxon>
        <taxon>Maxrubnervirus</taxon>
        <taxon>Maxrubnervirus PMBT3</taxon>
    </lineage>
</organism>
<dbReference type="GeneID" id="54987050"/>
<reference evidence="2" key="1">
    <citation type="submission" date="2017-11" db="EMBL/GenBank/DDBJ databases">
        <title>Genome sequence and characterization of the novel virulent phage PMBT3 infecting Pseudomonas sp.</title>
        <authorList>
            <person name="Koberg S."/>
            <person name="Brinks E."/>
            <person name="Heller K.J."/>
            <person name="Neve H."/>
            <person name="Franz C.M.A.P."/>
        </authorList>
    </citation>
    <scope>NUCLEOTIDE SEQUENCE [LARGE SCALE GENOMIC DNA]</scope>
</reference>
<sequence length="96" mass="10251">MALIAKLVIAVLPAIGASENFYQAESWNGPTADELETCATMAEELNITFDAMIRGGLNVDWQSKTATCEISLAPDDDSEPLPASAAVKPSRVTFTF</sequence>
<dbReference type="KEGG" id="vg:54987050"/>
<accession>A0A2I6PI25</accession>
<keyword evidence="2" id="KW-1185">Reference proteome</keyword>
<evidence type="ECO:0000313" key="1">
    <source>
        <dbReference type="EMBL" id="AUM59711.1"/>
    </source>
</evidence>
<dbReference type="Proteomes" id="UP000240704">
    <property type="component" value="Segment"/>
</dbReference>
<proteinExistence type="predicted"/>
<dbReference type="RefSeq" id="YP_009796660.1">
    <property type="nucleotide sequence ID" value="NC_047902.1"/>
</dbReference>